<evidence type="ECO:0000256" key="1">
    <source>
        <dbReference type="SAM" id="MobiDB-lite"/>
    </source>
</evidence>
<protein>
    <submittedName>
        <fullName evidence="2">Uncharacterized protein</fullName>
    </submittedName>
</protein>
<dbReference type="InParanoid" id="A0A5C3NWC2"/>
<accession>A0A5C3NWC2</accession>
<proteinExistence type="predicted"/>
<organism evidence="2 3">
    <name type="scientific">Polyporus arcularius HHB13444</name>
    <dbReference type="NCBI Taxonomy" id="1314778"/>
    <lineage>
        <taxon>Eukaryota</taxon>
        <taxon>Fungi</taxon>
        <taxon>Dikarya</taxon>
        <taxon>Basidiomycota</taxon>
        <taxon>Agaricomycotina</taxon>
        <taxon>Agaricomycetes</taxon>
        <taxon>Polyporales</taxon>
        <taxon>Polyporaceae</taxon>
        <taxon>Polyporus</taxon>
    </lineage>
</organism>
<dbReference type="Proteomes" id="UP000308197">
    <property type="component" value="Unassembled WGS sequence"/>
</dbReference>
<dbReference type="AlphaFoldDB" id="A0A5C3NWC2"/>
<sequence>MPRTKLPSLAAARRLNVASTSLAPSSLENVPAPPPDVVRYAKRRQKKAERDERHDITLALTEVKQYMGGFTRPQDLRASSWYPGGHYIEQRRTFEPPHEDAYHSRTVYLLEGRYPTVYGHGRQDTYHRSLGVCVEGDLPRVVELANSPQAGHDLIEAMDNARWPWDKPRRPKRVRWWEDGEEPTQLRRQALHGETPDVQEQPTRQPKPRSVPTELLSLGPTLKDTPQIRAFHTSAAARTPNEDDHNSFERRRRDLPASSWSRPPRPSQDADDHTVPTYYVERKKQRDSISERKEEEGGLMAELNAGVLSEGLAAETRAREEKIPVEVRLPDGTVAHPSGFEPPTAETEFHPVAAKIPTEEHALLSTVKQSWDEREFVQGGADPIEHDPEHEAEWIKRMVADGSAGLVTGVRDINPESSKGASSQSQSSHTSAKERSNITTSAWDTPSRSSHSDPDEVIPTFYIERKKQRDEISQRKEEEGSLMAELNAGVLSEGLAAHTRVREEKIPVEVRLADGTIAHPSGFEPPTAETDFHPIAAKSGDVPKQPWIEVLGKKPSDSRGFHTSAVARAQEVTLTPLQRTLKEEGLLEPNETSAADPALQRRAAYLPTLPSAPFWRPLLTVTLATRPLANSLERLSSGLERGLPYFAAIEDEDRKEFASYNSRMRNMQLNRMQALTRGIAQRLAGAYGGFIGIRFGAGEKGRGMEGEGLADPIPREKRVVKVGVGEWYPFKEEVKERFLRDAEAGGYADAIEVFGVDEWGRRTDGKEWAGERERRNREVSFEELVESEGAELEQDID</sequence>
<name>A0A5C3NWC2_9APHY</name>
<dbReference type="EMBL" id="ML211700">
    <property type="protein sequence ID" value="TFK80827.1"/>
    <property type="molecule type" value="Genomic_DNA"/>
</dbReference>
<feature type="region of interest" description="Disordered" evidence="1">
    <location>
        <begin position="176"/>
        <end position="277"/>
    </location>
</feature>
<feature type="compositionally biased region" description="Low complexity" evidence="1">
    <location>
        <begin position="417"/>
        <end position="430"/>
    </location>
</feature>
<gene>
    <name evidence="2" type="ORF">K466DRAFT_667476</name>
</gene>
<keyword evidence="3" id="KW-1185">Reference proteome</keyword>
<evidence type="ECO:0000313" key="3">
    <source>
        <dbReference type="Proteomes" id="UP000308197"/>
    </source>
</evidence>
<evidence type="ECO:0000313" key="2">
    <source>
        <dbReference type="EMBL" id="TFK80827.1"/>
    </source>
</evidence>
<feature type="compositionally biased region" description="Basic and acidic residues" evidence="1">
    <location>
        <begin position="240"/>
        <end position="255"/>
    </location>
</feature>
<reference evidence="2 3" key="1">
    <citation type="journal article" date="2019" name="Nat. Ecol. Evol.">
        <title>Megaphylogeny resolves global patterns of mushroom evolution.</title>
        <authorList>
            <person name="Varga T."/>
            <person name="Krizsan K."/>
            <person name="Foldi C."/>
            <person name="Dima B."/>
            <person name="Sanchez-Garcia M."/>
            <person name="Sanchez-Ramirez S."/>
            <person name="Szollosi G.J."/>
            <person name="Szarkandi J.G."/>
            <person name="Papp V."/>
            <person name="Albert L."/>
            <person name="Andreopoulos W."/>
            <person name="Angelini C."/>
            <person name="Antonin V."/>
            <person name="Barry K.W."/>
            <person name="Bougher N.L."/>
            <person name="Buchanan P."/>
            <person name="Buyck B."/>
            <person name="Bense V."/>
            <person name="Catcheside P."/>
            <person name="Chovatia M."/>
            <person name="Cooper J."/>
            <person name="Damon W."/>
            <person name="Desjardin D."/>
            <person name="Finy P."/>
            <person name="Geml J."/>
            <person name="Haridas S."/>
            <person name="Hughes K."/>
            <person name="Justo A."/>
            <person name="Karasinski D."/>
            <person name="Kautmanova I."/>
            <person name="Kiss B."/>
            <person name="Kocsube S."/>
            <person name="Kotiranta H."/>
            <person name="LaButti K.M."/>
            <person name="Lechner B.E."/>
            <person name="Liimatainen K."/>
            <person name="Lipzen A."/>
            <person name="Lukacs Z."/>
            <person name="Mihaltcheva S."/>
            <person name="Morgado L.N."/>
            <person name="Niskanen T."/>
            <person name="Noordeloos M.E."/>
            <person name="Ohm R.A."/>
            <person name="Ortiz-Santana B."/>
            <person name="Ovrebo C."/>
            <person name="Racz N."/>
            <person name="Riley R."/>
            <person name="Savchenko A."/>
            <person name="Shiryaev A."/>
            <person name="Soop K."/>
            <person name="Spirin V."/>
            <person name="Szebenyi C."/>
            <person name="Tomsovsky M."/>
            <person name="Tulloss R.E."/>
            <person name="Uehling J."/>
            <person name="Grigoriev I.V."/>
            <person name="Vagvolgyi C."/>
            <person name="Papp T."/>
            <person name="Martin F.M."/>
            <person name="Miettinen O."/>
            <person name="Hibbett D.S."/>
            <person name="Nagy L.G."/>
        </authorList>
    </citation>
    <scope>NUCLEOTIDE SEQUENCE [LARGE SCALE GENOMIC DNA]</scope>
    <source>
        <strain evidence="2 3">HHB13444</strain>
    </source>
</reference>
<feature type="compositionally biased region" description="Polar residues" evidence="1">
    <location>
        <begin position="437"/>
        <end position="449"/>
    </location>
</feature>
<feature type="region of interest" description="Disordered" evidence="1">
    <location>
        <begin position="408"/>
        <end position="459"/>
    </location>
</feature>
<feature type="compositionally biased region" description="Basic and acidic residues" evidence="1">
    <location>
        <begin position="268"/>
        <end position="277"/>
    </location>
</feature>